<protein>
    <submittedName>
        <fullName evidence="3">Uncharacterized protein</fullName>
    </submittedName>
</protein>
<keyword evidence="4" id="KW-1185">Reference proteome</keyword>
<evidence type="ECO:0000256" key="2">
    <source>
        <dbReference type="ARBA" id="ARBA00022803"/>
    </source>
</evidence>
<sequence length="122" mass="14253">MAEEGQVIACHNLDEWKENFQQRQRFPETGMLFFSYMVEDKTPGGLSYVEFLVLAEHKNNVTALFRRGKARGELGQTDAREDFLKARKNAPEDKAIARELYLLAEHDKAVYQRLKSRFKKEI</sequence>
<evidence type="ECO:0000313" key="3">
    <source>
        <dbReference type="EMBL" id="KAF8408936.1"/>
    </source>
</evidence>
<keyword evidence="2" id="KW-0802">TPR repeat</keyword>
<name>A0A834ZT90_TETSI</name>
<proteinExistence type="predicted"/>
<accession>A0A834ZT90</accession>
<keyword evidence="1" id="KW-0677">Repeat</keyword>
<dbReference type="InterPro" id="IPR036180">
    <property type="entry name" value="Gelsolin-like_dom_sf"/>
</dbReference>
<dbReference type="PANTHER" id="PTHR11242:SF0">
    <property type="entry name" value="TPR_REGION DOMAIN-CONTAINING PROTEIN"/>
    <property type="match status" value="1"/>
</dbReference>
<comment type="caution">
    <text evidence="3">The sequence shown here is derived from an EMBL/GenBank/DDBJ whole genome shotgun (WGS) entry which is preliminary data.</text>
</comment>
<dbReference type="EMBL" id="JABCRI010000003">
    <property type="protein sequence ID" value="KAF8408936.1"/>
    <property type="molecule type" value="Genomic_DNA"/>
</dbReference>
<dbReference type="InterPro" id="IPR039663">
    <property type="entry name" value="AIP/AIPL1/TTC9"/>
</dbReference>
<dbReference type="OrthoDB" id="1933463at2759"/>
<evidence type="ECO:0000256" key="1">
    <source>
        <dbReference type="ARBA" id="ARBA00022737"/>
    </source>
</evidence>
<reference evidence="3 4" key="1">
    <citation type="submission" date="2020-04" db="EMBL/GenBank/DDBJ databases">
        <title>Plant Genome Project.</title>
        <authorList>
            <person name="Zhang R.-G."/>
        </authorList>
    </citation>
    <scope>NUCLEOTIDE SEQUENCE [LARGE SCALE GENOMIC DNA]</scope>
    <source>
        <strain evidence="3">YNK0</strain>
        <tissue evidence="3">Leaf</tissue>
    </source>
</reference>
<gene>
    <name evidence="3" type="ORF">HHK36_005006</name>
</gene>
<organism evidence="3 4">
    <name type="scientific">Tetracentron sinense</name>
    <name type="common">Spur-leaf</name>
    <dbReference type="NCBI Taxonomy" id="13715"/>
    <lineage>
        <taxon>Eukaryota</taxon>
        <taxon>Viridiplantae</taxon>
        <taxon>Streptophyta</taxon>
        <taxon>Embryophyta</taxon>
        <taxon>Tracheophyta</taxon>
        <taxon>Spermatophyta</taxon>
        <taxon>Magnoliopsida</taxon>
        <taxon>Trochodendrales</taxon>
        <taxon>Trochodendraceae</taxon>
        <taxon>Tetracentron</taxon>
    </lineage>
</organism>
<dbReference type="PANTHER" id="PTHR11242">
    <property type="entry name" value="ARYL HYDROCARBON RECEPTOR INTERACTING PROTEIN RELATED"/>
    <property type="match status" value="1"/>
</dbReference>
<evidence type="ECO:0000313" key="4">
    <source>
        <dbReference type="Proteomes" id="UP000655225"/>
    </source>
</evidence>
<dbReference type="InterPro" id="IPR011990">
    <property type="entry name" value="TPR-like_helical_dom_sf"/>
</dbReference>
<dbReference type="Proteomes" id="UP000655225">
    <property type="component" value="Unassembled WGS sequence"/>
</dbReference>
<dbReference type="SUPFAM" id="SSF82754">
    <property type="entry name" value="C-terminal, gelsolin-like domain of Sec23/24"/>
    <property type="match status" value="1"/>
</dbReference>
<dbReference type="AlphaFoldDB" id="A0A834ZT90"/>
<dbReference type="Gene3D" id="1.25.40.10">
    <property type="entry name" value="Tetratricopeptide repeat domain"/>
    <property type="match status" value="1"/>
</dbReference>